<dbReference type="InterPro" id="IPR016071">
    <property type="entry name" value="Staphylococal_nuclease_OB-fold"/>
</dbReference>
<feature type="region of interest" description="Disordered" evidence="4">
    <location>
        <begin position="1"/>
        <end position="24"/>
    </location>
</feature>
<comment type="caution">
    <text evidence="6">The sequence shown here is derived from an EMBL/GenBank/DDBJ whole genome shotgun (WGS) entry which is preliminary data.</text>
</comment>
<dbReference type="Proteomes" id="UP000023152">
    <property type="component" value="Unassembled WGS sequence"/>
</dbReference>
<reference evidence="6 7" key="1">
    <citation type="journal article" date="2013" name="Curr. Biol.">
        <title>The Genome of the Foraminiferan Reticulomyxa filosa.</title>
        <authorList>
            <person name="Glockner G."/>
            <person name="Hulsmann N."/>
            <person name="Schleicher M."/>
            <person name="Noegel A.A."/>
            <person name="Eichinger L."/>
            <person name="Gallinger C."/>
            <person name="Pawlowski J."/>
            <person name="Sierra R."/>
            <person name="Euteneuer U."/>
            <person name="Pillet L."/>
            <person name="Moustafa A."/>
            <person name="Platzer M."/>
            <person name="Groth M."/>
            <person name="Szafranski K."/>
            <person name="Schliwa M."/>
        </authorList>
    </citation>
    <scope>NUCLEOTIDE SEQUENCE [LARGE SCALE GENOMIC DNA]</scope>
</reference>
<dbReference type="PROSITE" id="PS50830">
    <property type="entry name" value="TNASE_3"/>
    <property type="match status" value="1"/>
</dbReference>
<keyword evidence="2" id="KW-0255">Endonuclease</keyword>
<feature type="compositionally biased region" description="Basic and acidic residues" evidence="4">
    <location>
        <begin position="177"/>
        <end position="193"/>
    </location>
</feature>
<feature type="region of interest" description="Disordered" evidence="4">
    <location>
        <begin position="174"/>
        <end position="242"/>
    </location>
</feature>
<proteinExistence type="predicted"/>
<evidence type="ECO:0000256" key="3">
    <source>
        <dbReference type="ARBA" id="ARBA00022801"/>
    </source>
</evidence>
<dbReference type="Gene3D" id="2.40.50.90">
    <property type="match status" value="1"/>
</dbReference>
<dbReference type="PANTHER" id="PTHR12302:SF3">
    <property type="entry name" value="SERINE_THREONINE-PROTEIN KINASE 31"/>
    <property type="match status" value="1"/>
</dbReference>
<sequence length="355" mass="40808">MATFTSMQDARLKKEETLDNQSSKESLTHLLVSNGFADLLPKDKTQLSAVEYDRLAKALETAKKKKLGKFAVEVVNDAASKKKTKNTNHNNNNNNNYNNVNKTESHVRILKWIRKPEEKKDLFEKWHNKEVTAIVDQVWSGSTLHVELVPNEKEWTHWLVPIRVVGCVTPQVRKLKGGSENDHYTNGYDHDDNSNDNDNDNDNDNYNHYDDNDDGDDDDNYNHYDDNDDGNDGNQRYRYNKSHSPKWSYEAKEYTEGRLLSQRVKVKLVASDLQHNLYGIVQHPKGQIALSLLRSGLAYFEPWTAALLSEHEQKQMKKALHDAQSKRVCLWRDITSSAIAAIPQQQQQQDFVVGV</sequence>
<protein>
    <recommendedName>
        <fullName evidence="5">TNase-like domain-containing protein</fullName>
    </recommendedName>
</protein>
<accession>X6N5S4</accession>
<dbReference type="OrthoDB" id="10023235at2759"/>
<dbReference type="EMBL" id="ASPP01012383">
    <property type="protein sequence ID" value="ETO20662.1"/>
    <property type="molecule type" value="Genomic_DNA"/>
</dbReference>
<evidence type="ECO:0000259" key="5">
    <source>
        <dbReference type="PROSITE" id="PS50830"/>
    </source>
</evidence>
<evidence type="ECO:0000313" key="6">
    <source>
        <dbReference type="EMBL" id="ETO20662.1"/>
    </source>
</evidence>
<feature type="non-terminal residue" evidence="6">
    <location>
        <position position="355"/>
    </location>
</feature>
<evidence type="ECO:0000256" key="4">
    <source>
        <dbReference type="SAM" id="MobiDB-lite"/>
    </source>
</evidence>
<feature type="domain" description="TNase-like" evidence="5">
    <location>
        <begin position="129"/>
        <end position="333"/>
    </location>
</feature>
<name>X6N5S4_RETFI</name>
<keyword evidence="1" id="KW-0540">Nuclease</keyword>
<evidence type="ECO:0000256" key="1">
    <source>
        <dbReference type="ARBA" id="ARBA00022722"/>
    </source>
</evidence>
<dbReference type="SMART" id="SM00318">
    <property type="entry name" value="SNc"/>
    <property type="match status" value="1"/>
</dbReference>
<feature type="compositionally biased region" description="Acidic residues" evidence="4">
    <location>
        <begin position="194"/>
        <end position="203"/>
    </location>
</feature>
<evidence type="ECO:0000256" key="2">
    <source>
        <dbReference type="ARBA" id="ARBA00022759"/>
    </source>
</evidence>
<evidence type="ECO:0000313" key="7">
    <source>
        <dbReference type="Proteomes" id="UP000023152"/>
    </source>
</evidence>
<gene>
    <name evidence="6" type="ORF">RFI_16555</name>
</gene>
<organism evidence="6 7">
    <name type="scientific">Reticulomyxa filosa</name>
    <dbReference type="NCBI Taxonomy" id="46433"/>
    <lineage>
        <taxon>Eukaryota</taxon>
        <taxon>Sar</taxon>
        <taxon>Rhizaria</taxon>
        <taxon>Retaria</taxon>
        <taxon>Foraminifera</taxon>
        <taxon>Monothalamids</taxon>
        <taxon>Reticulomyxidae</taxon>
        <taxon>Reticulomyxa</taxon>
    </lineage>
</organism>
<keyword evidence="3" id="KW-0378">Hydrolase</keyword>
<dbReference type="AlphaFoldDB" id="X6N5S4"/>
<dbReference type="GO" id="GO:0016787">
    <property type="term" value="F:hydrolase activity"/>
    <property type="evidence" value="ECO:0007669"/>
    <property type="project" value="UniProtKB-KW"/>
</dbReference>
<dbReference type="PANTHER" id="PTHR12302">
    <property type="entry name" value="EBNA2 BINDING PROTEIN P100"/>
    <property type="match status" value="1"/>
</dbReference>
<dbReference type="GO" id="GO:0004519">
    <property type="term" value="F:endonuclease activity"/>
    <property type="evidence" value="ECO:0007669"/>
    <property type="project" value="UniProtKB-KW"/>
</dbReference>
<dbReference type="Pfam" id="PF00565">
    <property type="entry name" value="SNase"/>
    <property type="match status" value="1"/>
</dbReference>
<dbReference type="SUPFAM" id="SSF50199">
    <property type="entry name" value="Staphylococcal nuclease"/>
    <property type="match status" value="1"/>
</dbReference>
<keyword evidence="7" id="KW-1185">Reference proteome</keyword>
<dbReference type="InterPro" id="IPR035437">
    <property type="entry name" value="SNase_OB-fold_sf"/>
</dbReference>